<name>A0A848LWS7_9BACT</name>
<reference evidence="9 10" key="1">
    <citation type="submission" date="2020-04" db="EMBL/GenBank/DDBJ databases">
        <title>Draft genome of Pyxidicoccus fallax type strain.</title>
        <authorList>
            <person name="Whitworth D.E."/>
        </authorList>
    </citation>
    <scope>NUCLEOTIDE SEQUENCE [LARGE SCALE GENOMIC DNA]</scope>
    <source>
        <strain evidence="9 10">DSM 14698</strain>
    </source>
</reference>
<organism evidence="9 10">
    <name type="scientific">Pyxidicoccus fallax</name>
    <dbReference type="NCBI Taxonomy" id="394095"/>
    <lineage>
        <taxon>Bacteria</taxon>
        <taxon>Pseudomonadati</taxon>
        <taxon>Myxococcota</taxon>
        <taxon>Myxococcia</taxon>
        <taxon>Myxococcales</taxon>
        <taxon>Cystobacterineae</taxon>
        <taxon>Myxococcaceae</taxon>
        <taxon>Pyxidicoccus</taxon>
    </lineage>
</organism>
<evidence type="ECO:0000256" key="5">
    <source>
        <dbReference type="ARBA" id="ARBA00022801"/>
    </source>
</evidence>
<keyword evidence="5" id="KW-0378">Hydrolase</keyword>
<dbReference type="GO" id="GO:0006508">
    <property type="term" value="P:proteolysis"/>
    <property type="evidence" value="ECO:0007669"/>
    <property type="project" value="UniProtKB-KW"/>
</dbReference>
<evidence type="ECO:0000256" key="6">
    <source>
        <dbReference type="ARBA" id="ARBA00022833"/>
    </source>
</evidence>
<dbReference type="InterPro" id="IPR050414">
    <property type="entry name" value="Fungal_M35_metalloproteases"/>
</dbReference>
<protein>
    <submittedName>
        <fullName evidence="9">Peptidase M35</fullName>
    </submittedName>
</protein>
<dbReference type="InterPro" id="IPR034115">
    <property type="entry name" value="M35_peptidyl-Lys"/>
</dbReference>
<dbReference type="SMART" id="SM01351">
    <property type="entry name" value="Aspzincin_M35"/>
    <property type="match status" value="1"/>
</dbReference>
<gene>
    <name evidence="9" type="ORF">HG543_47655</name>
</gene>
<evidence type="ECO:0000256" key="2">
    <source>
        <dbReference type="ARBA" id="ARBA00010279"/>
    </source>
</evidence>
<keyword evidence="4" id="KW-0479">Metal-binding</keyword>
<evidence type="ECO:0000256" key="7">
    <source>
        <dbReference type="ARBA" id="ARBA00023049"/>
    </source>
</evidence>
<dbReference type="InterPro" id="IPR024079">
    <property type="entry name" value="MetalloPept_cat_dom_sf"/>
</dbReference>
<evidence type="ECO:0000259" key="8">
    <source>
        <dbReference type="SMART" id="SM01351"/>
    </source>
</evidence>
<comment type="cofactor">
    <cofactor evidence="1">
        <name>Zn(2+)</name>
        <dbReference type="ChEBI" id="CHEBI:29105"/>
    </cofactor>
</comment>
<dbReference type="PANTHER" id="PTHR37016:SF3">
    <property type="entry name" value="NEUTRAL PROTEASE 2-RELATED"/>
    <property type="match status" value="1"/>
</dbReference>
<dbReference type="PROSITE" id="PS51257">
    <property type="entry name" value="PROKAR_LIPOPROTEIN"/>
    <property type="match status" value="1"/>
</dbReference>
<dbReference type="Gene3D" id="3.40.390.10">
    <property type="entry name" value="Collagenase (Catalytic Domain)"/>
    <property type="match status" value="1"/>
</dbReference>
<dbReference type="Gene3D" id="2.60.40.2970">
    <property type="match status" value="1"/>
</dbReference>
<evidence type="ECO:0000313" key="10">
    <source>
        <dbReference type="Proteomes" id="UP000518300"/>
    </source>
</evidence>
<dbReference type="EMBL" id="JABBJJ010000428">
    <property type="protein sequence ID" value="NMO22485.1"/>
    <property type="molecule type" value="Genomic_DNA"/>
</dbReference>
<evidence type="ECO:0000256" key="1">
    <source>
        <dbReference type="ARBA" id="ARBA00001947"/>
    </source>
</evidence>
<dbReference type="Proteomes" id="UP000518300">
    <property type="component" value="Unassembled WGS sequence"/>
</dbReference>
<sequence length="369" mass="39566">MSLNLRGRLNWWMGALAGASLLGACGAPDERAAEPVESTDGVKDAAAGDVAVKLSVGKSSLAAGDSVLVTVTLTNVTSQPVRLLKWHTPVDGLLEDLFVVEADGVAAEYNGRHYKWATPEAHDWLRLAPGESSTSTVDLATIYDLSRTGQYTLRYDSEAHHGRDHAGVSQLRSDSLSVFIEGRPFKLPEAQAADTVVAQALSTANCTSTRASTVSSAFSAAQTMANGSVSYLTNTTPGNTSRYRTWFGTYSSTNWNTAKSHFTAIKSAFDTRSTIVDCNCTSSAYAYVYKNQPYRIYVCNAFWNAPMTGTDSKGGTLVHEMSHFTVVADTDDHAYGQSAAKSLATSSPTRALDNADNHEYFAENTPALP</sequence>
<comment type="similarity">
    <text evidence="2">Belongs to the peptidase M35 family.</text>
</comment>
<feature type="domain" description="Lysine-specific metallo-endopeptidase" evidence="8">
    <location>
        <begin position="230"/>
        <end position="363"/>
    </location>
</feature>
<keyword evidence="6" id="KW-0862">Zinc</keyword>
<dbReference type="CDD" id="cd11306">
    <property type="entry name" value="M35_peptidyl-Lys"/>
    <property type="match status" value="1"/>
</dbReference>
<dbReference type="Pfam" id="PF14521">
    <property type="entry name" value="Aspzincin_M35"/>
    <property type="match status" value="1"/>
</dbReference>
<proteinExistence type="inferred from homology"/>
<evidence type="ECO:0000256" key="3">
    <source>
        <dbReference type="ARBA" id="ARBA00022670"/>
    </source>
</evidence>
<accession>A0A848LWS7</accession>
<keyword evidence="7" id="KW-0482">Metalloprotease</keyword>
<dbReference type="InterPro" id="IPR029463">
    <property type="entry name" value="Lys_MEP"/>
</dbReference>
<comment type="caution">
    <text evidence="9">The sequence shown here is derived from an EMBL/GenBank/DDBJ whole genome shotgun (WGS) entry which is preliminary data.</text>
</comment>
<dbReference type="SUPFAM" id="SSF55486">
    <property type="entry name" value="Metalloproteases ('zincins'), catalytic domain"/>
    <property type="match status" value="1"/>
</dbReference>
<keyword evidence="3" id="KW-0645">Protease</keyword>
<dbReference type="PANTHER" id="PTHR37016">
    <property type="match status" value="1"/>
</dbReference>
<dbReference type="GO" id="GO:0046872">
    <property type="term" value="F:metal ion binding"/>
    <property type="evidence" value="ECO:0007669"/>
    <property type="project" value="UniProtKB-KW"/>
</dbReference>
<dbReference type="AlphaFoldDB" id="A0A848LWS7"/>
<evidence type="ECO:0000256" key="4">
    <source>
        <dbReference type="ARBA" id="ARBA00022723"/>
    </source>
</evidence>
<dbReference type="RefSeq" id="WP_169351623.1">
    <property type="nucleotide sequence ID" value="NZ_JABBJJ010000428.1"/>
</dbReference>
<dbReference type="GO" id="GO:0004222">
    <property type="term" value="F:metalloendopeptidase activity"/>
    <property type="evidence" value="ECO:0007669"/>
    <property type="project" value="InterPro"/>
</dbReference>
<evidence type="ECO:0000313" key="9">
    <source>
        <dbReference type="EMBL" id="NMO22485.1"/>
    </source>
</evidence>
<keyword evidence="10" id="KW-1185">Reference proteome</keyword>